<dbReference type="Proteomes" id="UP000273159">
    <property type="component" value="Unassembled WGS sequence"/>
</dbReference>
<comment type="catalytic activity">
    <reaction evidence="4 5">
        <text>an acyl phosphate + H2O = a carboxylate + phosphate + H(+)</text>
        <dbReference type="Rhea" id="RHEA:14965"/>
        <dbReference type="ChEBI" id="CHEBI:15377"/>
        <dbReference type="ChEBI" id="CHEBI:15378"/>
        <dbReference type="ChEBI" id="CHEBI:29067"/>
        <dbReference type="ChEBI" id="CHEBI:43474"/>
        <dbReference type="ChEBI" id="CHEBI:59918"/>
        <dbReference type="EC" id="3.6.1.7"/>
    </reaction>
</comment>
<proteinExistence type="inferred from homology"/>
<evidence type="ECO:0000256" key="3">
    <source>
        <dbReference type="ARBA" id="ARBA00015991"/>
    </source>
</evidence>
<comment type="similarity">
    <text evidence="1 6">Belongs to the acylphosphatase family.</text>
</comment>
<dbReference type="NCBIfam" id="NF011001">
    <property type="entry name" value="PRK14427.1"/>
    <property type="match status" value="1"/>
</dbReference>
<dbReference type="SUPFAM" id="SSF54975">
    <property type="entry name" value="Acylphosphatase/BLUF domain-like"/>
    <property type="match status" value="1"/>
</dbReference>
<evidence type="ECO:0000256" key="5">
    <source>
        <dbReference type="PROSITE-ProRule" id="PRU00520"/>
    </source>
</evidence>
<evidence type="ECO:0000256" key="4">
    <source>
        <dbReference type="ARBA" id="ARBA00047645"/>
    </source>
</evidence>
<organism evidence="9 10">
    <name type="scientific">Pseudarthrobacter phenanthrenivorans</name>
    <name type="common">Arthrobacter phenanthrenivorans</name>
    <dbReference type="NCBI Taxonomy" id="361575"/>
    <lineage>
        <taxon>Bacteria</taxon>
        <taxon>Bacillati</taxon>
        <taxon>Actinomycetota</taxon>
        <taxon>Actinomycetes</taxon>
        <taxon>Micrococcales</taxon>
        <taxon>Micrococcaceae</taxon>
        <taxon>Pseudarthrobacter</taxon>
    </lineage>
</organism>
<dbReference type="PANTHER" id="PTHR47268">
    <property type="entry name" value="ACYLPHOSPHATASE"/>
    <property type="match status" value="1"/>
</dbReference>
<dbReference type="AlphaFoldDB" id="A0A3B0FWR8"/>
<dbReference type="InterPro" id="IPR036046">
    <property type="entry name" value="Acylphosphatase-like_dom_sf"/>
</dbReference>
<dbReference type="PROSITE" id="PS00150">
    <property type="entry name" value="ACYLPHOSPHATASE_1"/>
    <property type="match status" value="1"/>
</dbReference>
<keyword evidence="5" id="KW-0378">Hydrolase</keyword>
<evidence type="ECO:0000259" key="8">
    <source>
        <dbReference type="PROSITE" id="PS51160"/>
    </source>
</evidence>
<protein>
    <recommendedName>
        <fullName evidence="3 5">acylphosphatase</fullName>
        <ecNumber evidence="2 5">3.6.1.7</ecNumber>
    </recommendedName>
</protein>
<evidence type="ECO:0000256" key="2">
    <source>
        <dbReference type="ARBA" id="ARBA00012150"/>
    </source>
</evidence>
<accession>A0A3B0FWR8</accession>
<feature type="active site" evidence="5">
    <location>
        <position position="53"/>
    </location>
</feature>
<dbReference type="InterPro" id="IPR001792">
    <property type="entry name" value="Acylphosphatase-like_dom"/>
</dbReference>
<reference evidence="10" key="2">
    <citation type="submission" date="2018-10" db="EMBL/GenBank/DDBJ databases">
        <authorList>
            <person name="Wang Y."/>
            <person name="Wang J."/>
            <person name="Yang X."/>
            <person name="Wang Z."/>
            <person name="Huang Y."/>
        </authorList>
    </citation>
    <scope>NUCLEOTIDE SEQUENCE [LARGE SCALE GENOMIC DNA]</scope>
    <source>
        <strain evidence="10">J015</strain>
    </source>
</reference>
<sequence>MARHAGSASEPESSDAGSVRLNARVYGLVQGVGFRYWTMGKAEELGLAGTVENLDDGSVALVAEGPAWKIHELREWLNSGQTPGKVERVEDSLSAAEGSFQGFRAR</sequence>
<dbReference type="PANTHER" id="PTHR47268:SF4">
    <property type="entry name" value="ACYLPHOSPHATASE"/>
    <property type="match status" value="1"/>
</dbReference>
<reference evidence="9 10" key="1">
    <citation type="submission" date="2018-10" db="EMBL/GenBank/DDBJ databases">
        <title>Genome-guide identification and characterization of bacteria that degrade polycyclic aromatic hydrocarbons and resist hexavalent chromium simultaneously.</title>
        <authorList>
            <person name="Feng H."/>
        </authorList>
    </citation>
    <scope>NUCLEOTIDE SEQUENCE [LARGE SCALE GENOMIC DNA]</scope>
    <source>
        <strain evidence="9 10">J015</strain>
    </source>
</reference>
<dbReference type="Pfam" id="PF00708">
    <property type="entry name" value="Acylphosphatase"/>
    <property type="match status" value="1"/>
</dbReference>
<evidence type="ECO:0000313" key="9">
    <source>
        <dbReference type="EMBL" id="RKO26042.1"/>
    </source>
</evidence>
<evidence type="ECO:0000313" key="10">
    <source>
        <dbReference type="Proteomes" id="UP000273159"/>
    </source>
</evidence>
<gene>
    <name evidence="9" type="ORF">D7Z96_04645</name>
</gene>
<feature type="domain" description="Acylphosphatase-like" evidence="8">
    <location>
        <begin position="20"/>
        <end position="106"/>
    </location>
</feature>
<dbReference type="InterPro" id="IPR017968">
    <property type="entry name" value="Acylphosphatase_CS"/>
</dbReference>
<name>A0A3B0FWR8_PSEPS</name>
<dbReference type="PROSITE" id="PS51160">
    <property type="entry name" value="ACYLPHOSPHATASE_3"/>
    <property type="match status" value="1"/>
</dbReference>
<feature type="active site" evidence="5">
    <location>
        <position position="35"/>
    </location>
</feature>
<comment type="caution">
    <text evidence="9">The sequence shown here is derived from an EMBL/GenBank/DDBJ whole genome shotgun (WGS) entry which is preliminary data.</text>
</comment>
<evidence type="ECO:0000256" key="1">
    <source>
        <dbReference type="ARBA" id="ARBA00005614"/>
    </source>
</evidence>
<dbReference type="Gene3D" id="3.30.70.100">
    <property type="match status" value="1"/>
</dbReference>
<evidence type="ECO:0000256" key="6">
    <source>
        <dbReference type="RuleBase" id="RU004168"/>
    </source>
</evidence>
<evidence type="ECO:0000256" key="7">
    <source>
        <dbReference type="SAM" id="MobiDB-lite"/>
    </source>
</evidence>
<dbReference type="GO" id="GO:0003998">
    <property type="term" value="F:acylphosphatase activity"/>
    <property type="evidence" value="ECO:0007669"/>
    <property type="project" value="UniProtKB-EC"/>
</dbReference>
<dbReference type="EC" id="3.6.1.7" evidence="2 5"/>
<dbReference type="InterPro" id="IPR020456">
    <property type="entry name" value="Acylphosphatase"/>
</dbReference>
<dbReference type="PRINTS" id="PR00112">
    <property type="entry name" value="ACYLPHPHTASE"/>
</dbReference>
<dbReference type="RefSeq" id="WP_120691714.1">
    <property type="nucleotide sequence ID" value="NZ_RBNH01000003.1"/>
</dbReference>
<dbReference type="EMBL" id="RBNH01000003">
    <property type="protein sequence ID" value="RKO26042.1"/>
    <property type="molecule type" value="Genomic_DNA"/>
</dbReference>
<feature type="region of interest" description="Disordered" evidence="7">
    <location>
        <begin position="82"/>
        <end position="106"/>
    </location>
</feature>